<dbReference type="EMBL" id="GBXM01062224">
    <property type="protein sequence ID" value="JAH46353.1"/>
    <property type="molecule type" value="Transcribed_RNA"/>
</dbReference>
<name>A0A0E9T0V6_ANGAN</name>
<evidence type="ECO:0000256" key="1">
    <source>
        <dbReference type="SAM" id="MobiDB-lite"/>
    </source>
</evidence>
<organism evidence="2">
    <name type="scientific">Anguilla anguilla</name>
    <name type="common">European freshwater eel</name>
    <name type="synonym">Muraena anguilla</name>
    <dbReference type="NCBI Taxonomy" id="7936"/>
    <lineage>
        <taxon>Eukaryota</taxon>
        <taxon>Metazoa</taxon>
        <taxon>Chordata</taxon>
        <taxon>Craniata</taxon>
        <taxon>Vertebrata</taxon>
        <taxon>Euteleostomi</taxon>
        <taxon>Actinopterygii</taxon>
        <taxon>Neopterygii</taxon>
        <taxon>Teleostei</taxon>
        <taxon>Anguilliformes</taxon>
        <taxon>Anguillidae</taxon>
        <taxon>Anguilla</taxon>
    </lineage>
</organism>
<protein>
    <submittedName>
        <fullName evidence="2">Uncharacterized protein</fullName>
    </submittedName>
</protein>
<reference evidence="2" key="1">
    <citation type="submission" date="2014-11" db="EMBL/GenBank/DDBJ databases">
        <authorList>
            <person name="Amaro Gonzalez C."/>
        </authorList>
    </citation>
    <scope>NUCLEOTIDE SEQUENCE</scope>
</reference>
<dbReference type="AlphaFoldDB" id="A0A0E9T0V6"/>
<accession>A0A0E9T0V6</accession>
<feature type="region of interest" description="Disordered" evidence="1">
    <location>
        <begin position="1"/>
        <end position="22"/>
    </location>
</feature>
<evidence type="ECO:0000313" key="2">
    <source>
        <dbReference type="EMBL" id="JAH46353.1"/>
    </source>
</evidence>
<proteinExistence type="predicted"/>
<reference evidence="2" key="2">
    <citation type="journal article" date="2015" name="Fish Shellfish Immunol.">
        <title>Early steps in the European eel (Anguilla anguilla)-Vibrio vulnificus interaction in the gills: Role of the RtxA13 toxin.</title>
        <authorList>
            <person name="Callol A."/>
            <person name="Pajuelo D."/>
            <person name="Ebbesson L."/>
            <person name="Teles M."/>
            <person name="MacKenzie S."/>
            <person name="Amaro C."/>
        </authorList>
    </citation>
    <scope>NUCLEOTIDE SEQUENCE</scope>
</reference>
<sequence>MIEQRTSKPITPGHPEDGHPLL</sequence>